<evidence type="ECO:0000256" key="1">
    <source>
        <dbReference type="ARBA" id="ARBA00022729"/>
    </source>
</evidence>
<dbReference type="InterPro" id="IPR001638">
    <property type="entry name" value="Solute-binding_3/MltF_N"/>
</dbReference>
<evidence type="ECO:0000313" key="5">
    <source>
        <dbReference type="Proteomes" id="UP001216579"/>
    </source>
</evidence>
<feature type="chain" id="PRO_5045918129" evidence="2">
    <location>
        <begin position="22"/>
        <end position="304"/>
    </location>
</feature>
<feature type="signal peptide" evidence="2">
    <location>
        <begin position="1"/>
        <end position="21"/>
    </location>
</feature>
<feature type="domain" description="Solute-binding protein family 3/N-terminal" evidence="3">
    <location>
        <begin position="59"/>
        <end position="290"/>
    </location>
</feature>
<dbReference type="Pfam" id="PF00497">
    <property type="entry name" value="SBP_bac_3"/>
    <property type="match status" value="1"/>
</dbReference>
<dbReference type="SMART" id="SM00062">
    <property type="entry name" value="PBPb"/>
    <property type="match status" value="1"/>
</dbReference>
<dbReference type="PANTHER" id="PTHR35936">
    <property type="entry name" value="MEMBRANE-BOUND LYTIC MUREIN TRANSGLYCOSYLASE F"/>
    <property type="match status" value="1"/>
</dbReference>
<proteinExistence type="predicted"/>
<evidence type="ECO:0000259" key="3">
    <source>
        <dbReference type="SMART" id="SM00062"/>
    </source>
</evidence>
<dbReference type="Proteomes" id="UP001216579">
    <property type="component" value="Unassembled WGS sequence"/>
</dbReference>
<dbReference type="SUPFAM" id="SSF53850">
    <property type="entry name" value="Periplasmic binding protein-like II"/>
    <property type="match status" value="1"/>
</dbReference>
<sequence length="304" mass="31539">MTAVGALLPLLAVAACGSGDATTTVGQSSPAPTDNPVAAVRKVDTVAALLPADIRKAGILRIGSSIGAPPSAYLPGGSDAQPVGLDIDISNAVAKVLGITLNRQAASFETILPALGSGKYDVGTGNFGVTSERLRSIDFVTYIDDGQGFAVRAGNTSLGRQVSNLGQLCGLTIGTGAGTTFEATLNAQRDVCAKAGRKPYQVKVFAESGALVTALQQGRIDVEMSTINGLRYQAAQPAARTTFLGEFHRLDVGFAFKRGSPLTRAFQAAVNRLISDGTYPRILRKWGVSASAIPESRIDPPEHK</sequence>
<keyword evidence="5" id="KW-1185">Reference proteome</keyword>
<evidence type="ECO:0000256" key="2">
    <source>
        <dbReference type="SAM" id="SignalP"/>
    </source>
</evidence>
<keyword evidence="1 2" id="KW-0732">Signal</keyword>
<evidence type="ECO:0000313" key="4">
    <source>
        <dbReference type="EMBL" id="MDF3289750.1"/>
    </source>
</evidence>
<comment type="caution">
    <text evidence="4">The sequence shown here is derived from an EMBL/GenBank/DDBJ whole genome shotgun (WGS) entry which is preliminary data.</text>
</comment>
<accession>A0ABT5ZJI0</accession>
<reference evidence="4 5" key="1">
    <citation type="submission" date="2023-03" db="EMBL/GenBank/DDBJ databases">
        <title>Draft genome sequence of Streptomyces sp. RB6PN23 isolated from peat swamp forest in Thailand.</title>
        <authorList>
            <person name="Klaysubun C."/>
            <person name="Duangmal K."/>
        </authorList>
    </citation>
    <scope>NUCLEOTIDE SEQUENCE [LARGE SCALE GENOMIC DNA]</scope>
    <source>
        <strain evidence="4 5">RB6PN23</strain>
    </source>
</reference>
<dbReference type="Gene3D" id="3.40.190.10">
    <property type="entry name" value="Periplasmic binding protein-like II"/>
    <property type="match status" value="2"/>
</dbReference>
<protein>
    <submittedName>
        <fullName evidence="4">ABC transporter substrate-binding protein</fullName>
    </submittedName>
</protein>
<dbReference type="PANTHER" id="PTHR35936:SF17">
    <property type="entry name" value="ARGININE-BINDING EXTRACELLULAR PROTEIN ARTP"/>
    <property type="match status" value="1"/>
</dbReference>
<dbReference type="EMBL" id="JARJBC010000005">
    <property type="protein sequence ID" value="MDF3289750.1"/>
    <property type="molecule type" value="Genomic_DNA"/>
</dbReference>
<dbReference type="CDD" id="cd01004">
    <property type="entry name" value="PBP2_MidA_like"/>
    <property type="match status" value="1"/>
</dbReference>
<name>A0ABT5ZJI0_9ACTN</name>
<organism evidence="4 5">
    <name type="scientific">Streptomyces silvisoli</name>
    <dbReference type="NCBI Taxonomy" id="3034235"/>
    <lineage>
        <taxon>Bacteria</taxon>
        <taxon>Bacillati</taxon>
        <taxon>Actinomycetota</taxon>
        <taxon>Actinomycetes</taxon>
        <taxon>Kitasatosporales</taxon>
        <taxon>Streptomycetaceae</taxon>
        <taxon>Streptomyces</taxon>
    </lineage>
</organism>
<gene>
    <name evidence="4" type="ORF">P3G67_10980</name>
</gene>